<dbReference type="EMBL" id="CM010718">
    <property type="protein sequence ID" value="RZC57769.1"/>
    <property type="molecule type" value="Genomic_DNA"/>
</dbReference>
<organism evidence="2 3">
    <name type="scientific">Papaver somniferum</name>
    <name type="common">Opium poppy</name>
    <dbReference type="NCBI Taxonomy" id="3469"/>
    <lineage>
        <taxon>Eukaryota</taxon>
        <taxon>Viridiplantae</taxon>
        <taxon>Streptophyta</taxon>
        <taxon>Embryophyta</taxon>
        <taxon>Tracheophyta</taxon>
        <taxon>Spermatophyta</taxon>
        <taxon>Magnoliopsida</taxon>
        <taxon>Ranunculales</taxon>
        <taxon>Papaveraceae</taxon>
        <taxon>Papaveroideae</taxon>
        <taxon>Papaver</taxon>
    </lineage>
</organism>
<dbReference type="AlphaFoldDB" id="A0A4Y7JDE2"/>
<dbReference type="InterPro" id="IPR044851">
    <property type="entry name" value="Wax_synthase"/>
</dbReference>
<gene>
    <name evidence="2" type="ORF">C5167_005079</name>
</gene>
<keyword evidence="1" id="KW-0472">Membrane</keyword>
<dbReference type="Gramene" id="RZC57769">
    <property type="protein sequence ID" value="RZC57769"/>
    <property type="gene ID" value="C5167_005079"/>
</dbReference>
<evidence type="ECO:0000313" key="2">
    <source>
        <dbReference type="EMBL" id="RZC57769.1"/>
    </source>
</evidence>
<evidence type="ECO:0000313" key="3">
    <source>
        <dbReference type="Proteomes" id="UP000316621"/>
    </source>
</evidence>
<sequence length="162" mass="18927">MNFLYLFHTCFSIELTLTIYAALARLLFRIDVDPPFGNYFFLSTSFQDFWGKRWNSMVPGLMHELIVFYIGRKQPCWDALGFLFLQGVCLALEIKVKSSLNGKWKLNKLFSILLMDGLLICSCFRVFLRCFERYKFPVMVTEDIANFAKFLKNVLVNQSALN</sequence>
<keyword evidence="1" id="KW-0812">Transmembrane</keyword>
<proteinExistence type="predicted"/>
<feature type="transmembrane region" description="Helical" evidence="1">
    <location>
        <begin position="6"/>
        <end position="28"/>
    </location>
</feature>
<evidence type="ECO:0008006" key="4">
    <source>
        <dbReference type="Google" id="ProtNLM"/>
    </source>
</evidence>
<evidence type="ECO:0000256" key="1">
    <source>
        <dbReference type="SAM" id="Phobius"/>
    </source>
</evidence>
<feature type="transmembrane region" description="Helical" evidence="1">
    <location>
        <begin position="109"/>
        <end position="128"/>
    </location>
</feature>
<dbReference type="GO" id="GO:0008374">
    <property type="term" value="F:O-acyltransferase activity"/>
    <property type="evidence" value="ECO:0007669"/>
    <property type="project" value="InterPro"/>
</dbReference>
<dbReference type="STRING" id="3469.A0A4Y7JDE2"/>
<accession>A0A4Y7JDE2</accession>
<keyword evidence="1" id="KW-1133">Transmembrane helix</keyword>
<name>A0A4Y7JDE2_PAPSO</name>
<dbReference type="PANTHER" id="PTHR31595:SF46">
    <property type="entry name" value="ACYL-COA--STEROL O-ACYLTRANSFERASE 1"/>
    <property type="match status" value="1"/>
</dbReference>
<dbReference type="PANTHER" id="PTHR31595">
    <property type="entry name" value="LONG-CHAIN-ALCOHOL O-FATTY-ACYLTRANSFERASE 3-RELATED"/>
    <property type="match status" value="1"/>
</dbReference>
<protein>
    <recommendedName>
        <fullName evidence="4">Wax synthase domain-containing protein</fullName>
    </recommendedName>
</protein>
<keyword evidence="3" id="KW-1185">Reference proteome</keyword>
<dbReference type="GO" id="GO:0006629">
    <property type="term" value="P:lipid metabolic process"/>
    <property type="evidence" value="ECO:0007669"/>
    <property type="project" value="InterPro"/>
</dbReference>
<reference evidence="2 3" key="1">
    <citation type="journal article" date="2018" name="Science">
        <title>The opium poppy genome and morphinan production.</title>
        <authorList>
            <person name="Guo L."/>
            <person name="Winzer T."/>
            <person name="Yang X."/>
            <person name="Li Y."/>
            <person name="Ning Z."/>
            <person name="He Z."/>
            <person name="Teodor R."/>
            <person name="Lu Y."/>
            <person name="Bowser T.A."/>
            <person name="Graham I.A."/>
            <person name="Ye K."/>
        </authorList>
    </citation>
    <scope>NUCLEOTIDE SEQUENCE [LARGE SCALE GENOMIC DNA]</scope>
    <source>
        <strain evidence="3">cv. HN1</strain>
        <tissue evidence="2">Leaves</tissue>
    </source>
</reference>
<dbReference type="Proteomes" id="UP000316621">
    <property type="component" value="Chromosome 4"/>
</dbReference>